<evidence type="ECO:0000256" key="3">
    <source>
        <dbReference type="ARBA" id="ARBA00022989"/>
    </source>
</evidence>
<dbReference type="PANTHER" id="PTHR23528">
    <property type="match status" value="1"/>
</dbReference>
<dbReference type="AlphaFoldDB" id="A0A2N7RYR9"/>
<keyword evidence="4 5" id="KW-0472">Membrane</keyword>
<dbReference type="EMBL" id="SPDS01000001">
    <property type="protein sequence ID" value="TFH56191.1"/>
    <property type="molecule type" value="Genomic_DNA"/>
</dbReference>
<feature type="transmembrane region" description="Helical" evidence="5">
    <location>
        <begin position="21"/>
        <end position="41"/>
    </location>
</feature>
<comment type="subcellular location">
    <subcellularLocation>
        <location evidence="1">Cell membrane</location>
        <topology evidence="1">Multi-pass membrane protein</topology>
    </subcellularLocation>
</comment>
<dbReference type="Proteomes" id="UP000235739">
    <property type="component" value="Unassembled WGS sequence"/>
</dbReference>
<proteinExistence type="predicted"/>
<feature type="transmembrane region" description="Helical" evidence="5">
    <location>
        <begin position="156"/>
        <end position="177"/>
    </location>
</feature>
<dbReference type="GO" id="GO:0022857">
    <property type="term" value="F:transmembrane transporter activity"/>
    <property type="evidence" value="ECO:0007669"/>
    <property type="project" value="InterPro"/>
</dbReference>
<evidence type="ECO:0000313" key="10">
    <source>
        <dbReference type="Proteomes" id="UP000297638"/>
    </source>
</evidence>
<accession>A0A2N7RYR9</accession>
<evidence type="ECO:0000313" key="8">
    <source>
        <dbReference type="EMBL" id="TFH56191.1"/>
    </source>
</evidence>
<dbReference type="Gene3D" id="1.20.1250.20">
    <property type="entry name" value="MFS general substrate transporter like domains"/>
    <property type="match status" value="1"/>
</dbReference>
<reference evidence="8 10" key="2">
    <citation type="submission" date="2019-03" db="EMBL/GenBank/DDBJ databases">
        <title>Glutamicibacter sp. LJH19 genome.</title>
        <authorList>
            <person name="Sinai Borker S."/>
            <person name="Kumar R."/>
        </authorList>
    </citation>
    <scope>NUCLEOTIDE SEQUENCE [LARGE SCALE GENOMIC DNA]</scope>
    <source>
        <strain evidence="8 10">LJH19</strain>
    </source>
</reference>
<dbReference type="PANTHER" id="PTHR23528:SF1">
    <property type="entry name" value="MAJOR FACILITATOR SUPERFAMILY (MFS) PROFILE DOMAIN-CONTAINING PROTEIN"/>
    <property type="match status" value="1"/>
</dbReference>
<organism evidence="7 9">
    <name type="scientific">Glutamicibacter arilaitensis</name>
    <dbReference type="NCBI Taxonomy" id="256701"/>
    <lineage>
        <taxon>Bacteria</taxon>
        <taxon>Bacillati</taxon>
        <taxon>Actinomycetota</taxon>
        <taxon>Actinomycetes</taxon>
        <taxon>Micrococcales</taxon>
        <taxon>Micrococcaceae</taxon>
        <taxon>Glutamicibacter</taxon>
    </lineage>
</organism>
<dbReference type="EMBL" id="PNQX01000003">
    <property type="protein sequence ID" value="PMQ19017.1"/>
    <property type="molecule type" value="Genomic_DNA"/>
</dbReference>
<dbReference type="Proteomes" id="UP000297638">
    <property type="component" value="Unassembled WGS sequence"/>
</dbReference>
<sequence>MSAAEPFKVPLALQAPSKRVGPGWIAAVVIVHIGINVGFFAPIQVLLGLHAEQLDASQKNAILSLVTGVGAAVSLVANPLFGALSDRSTSKFGRRIPWVFFGTICGALALLLMSTAQTVSMLVIGWALMQAAGNAALAAIFAAIPDKVPVEQRGMVGGLVALGQTCGSLIGAVIGMVAASNLVFGYAIVATAVAICSIPFVLMRQDVALPKGTLEPIKPLEFAKSFWINPVKHADFGWAWLTRFLLYLGCQLCLVYLLFFLQDEIGHPDPAQGVLVLTAIYAFCVIFSSVISGKLSDKDGKRKKYVIISSVIVAAAAGVLAVSSTFTFAVIAAVLLGIGFGAYLAVDFALLTQVLPNADSRGKDLGMINIANSLPQVAAPLIAWLAVTWFGGYSTLFLCSVVVSLFGAVLVRQIKSVP</sequence>
<dbReference type="Pfam" id="PF07690">
    <property type="entry name" value="MFS_1"/>
    <property type="match status" value="1"/>
</dbReference>
<feature type="transmembrane region" description="Helical" evidence="5">
    <location>
        <begin position="96"/>
        <end position="116"/>
    </location>
</feature>
<feature type="transmembrane region" description="Helical" evidence="5">
    <location>
        <begin position="183"/>
        <end position="202"/>
    </location>
</feature>
<evidence type="ECO:0000256" key="1">
    <source>
        <dbReference type="ARBA" id="ARBA00004651"/>
    </source>
</evidence>
<feature type="transmembrane region" description="Helical" evidence="5">
    <location>
        <begin position="122"/>
        <end position="144"/>
    </location>
</feature>
<dbReference type="GO" id="GO:0005886">
    <property type="term" value="C:plasma membrane"/>
    <property type="evidence" value="ECO:0007669"/>
    <property type="project" value="UniProtKB-SubCell"/>
</dbReference>
<evidence type="ECO:0000313" key="7">
    <source>
        <dbReference type="EMBL" id="PMQ19017.1"/>
    </source>
</evidence>
<evidence type="ECO:0000256" key="5">
    <source>
        <dbReference type="SAM" id="Phobius"/>
    </source>
</evidence>
<evidence type="ECO:0000256" key="2">
    <source>
        <dbReference type="ARBA" id="ARBA00022692"/>
    </source>
</evidence>
<keyword evidence="2 5" id="KW-0812">Transmembrane</keyword>
<feature type="transmembrane region" description="Helical" evidence="5">
    <location>
        <begin position="61"/>
        <end position="84"/>
    </location>
</feature>
<protein>
    <submittedName>
        <fullName evidence="7">MFS transporter</fullName>
    </submittedName>
</protein>
<feature type="transmembrane region" description="Helical" evidence="5">
    <location>
        <begin position="328"/>
        <end position="355"/>
    </location>
</feature>
<dbReference type="RefSeq" id="WP_102599105.1">
    <property type="nucleotide sequence ID" value="NZ_JABUYH010000013.1"/>
</dbReference>
<feature type="transmembrane region" description="Helical" evidence="5">
    <location>
        <begin position="244"/>
        <end position="261"/>
    </location>
</feature>
<feature type="transmembrane region" description="Helical" evidence="5">
    <location>
        <begin position="367"/>
        <end position="387"/>
    </location>
</feature>
<dbReference type="InterPro" id="IPR011701">
    <property type="entry name" value="MFS"/>
</dbReference>
<evidence type="ECO:0000313" key="9">
    <source>
        <dbReference type="Proteomes" id="UP000235739"/>
    </source>
</evidence>
<feature type="transmembrane region" description="Helical" evidence="5">
    <location>
        <begin position="273"/>
        <end position="293"/>
    </location>
</feature>
<keyword evidence="3 5" id="KW-1133">Transmembrane helix</keyword>
<reference evidence="7 9" key="1">
    <citation type="journal article" date="2017" name="Elife">
        <title>Extensive horizontal gene transfer in cheese-associated bacteria.</title>
        <authorList>
            <person name="Bonham K.S."/>
            <person name="Wolfe B.E."/>
            <person name="Dutton R.J."/>
        </authorList>
    </citation>
    <scope>NUCLEOTIDE SEQUENCE [LARGE SCALE GENOMIC DNA]</scope>
    <source>
        <strain evidence="7 9">JB182</strain>
    </source>
</reference>
<evidence type="ECO:0000259" key="6">
    <source>
        <dbReference type="PROSITE" id="PS50850"/>
    </source>
</evidence>
<feature type="transmembrane region" description="Helical" evidence="5">
    <location>
        <begin position="305"/>
        <end position="322"/>
    </location>
</feature>
<dbReference type="InterPro" id="IPR036259">
    <property type="entry name" value="MFS_trans_sf"/>
</dbReference>
<feature type="domain" description="Major facilitator superfamily (MFS) profile" evidence="6">
    <location>
        <begin position="235"/>
        <end position="418"/>
    </location>
</feature>
<comment type="caution">
    <text evidence="7">The sequence shown here is derived from an EMBL/GenBank/DDBJ whole genome shotgun (WGS) entry which is preliminary data.</text>
</comment>
<name>A0A2N7RYR9_9MICC</name>
<dbReference type="PROSITE" id="PS50850">
    <property type="entry name" value="MFS"/>
    <property type="match status" value="1"/>
</dbReference>
<feature type="transmembrane region" description="Helical" evidence="5">
    <location>
        <begin position="393"/>
        <end position="411"/>
    </location>
</feature>
<dbReference type="SUPFAM" id="SSF103473">
    <property type="entry name" value="MFS general substrate transporter"/>
    <property type="match status" value="1"/>
</dbReference>
<dbReference type="InterPro" id="IPR020846">
    <property type="entry name" value="MFS_dom"/>
</dbReference>
<evidence type="ECO:0000256" key="4">
    <source>
        <dbReference type="ARBA" id="ARBA00023136"/>
    </source>
</evidence>
<gene>
    <name evidence="7" type="ORF">CIK84_16855</name>
    <name evidence="8" type="ORF">EXY26_03800</name>
</gene>